<keyword evidence="3" id="KW-1185">Reference proteome</keyword>
<reference evidence="2" key="1">
    <citation type="submission" date="2021-10" db="EMBL/GenBank/DDBJ databases">
        <title>Melipona bicolor Genome sequencing and assembly.</title>
        <authorList>
            <person name="Araujo N.S."/>
            <person name="Arias M.C."/>
        </authorList>
    </citation>
    <scope>NUCLEOTIDE SEQUENCE</scope>
    <source>
        <strain evidence="2">USP_2M_L1-L4_2017</strain>
        <tissue evidence="2">Whole body</tissue>
    </source>
</reference>
<proteinExistence type="predicted"/>
<comment type="caution">
    <text evidence="2">The sequence shown here is derived from an EMBL/GenBank/DDBJ whole genome shotgun (WGS) entry which is preliminary data.</text>
</comment>
<dbReference type="AlphaFoldDB" id="A0AA40G052"/>
<accession>A0AA40G052</accession>
<name>A0AA40G052_9HYME</name>
<feature type="region of interest" description="Disordered" evidence="1">
    <location>
        <begin position="39"/>
        <end position="60"/>
    </location>
</feature>
<organism evidence="2 3">
    <name type="scientific">Melipona bicolor</name>
    <dbReference type="NCBI Taxonomy" id="60889"/>
    <lineage>
        <taxon>Eukaryota</taxon>
        <taxon>Metazoa</taxon>
        <taxon>Ecdysozoa</taxon>
        <taxon>Arthropoda</taxon>
        <taxon>Hexapoda</taxon>
        <taxon>Insecta</taxon>
        <taxon>Pterygota</taxon>
        <taxon>Neoptera</taxon>
        <taxon>Endopterygota</taxon>
        <taxon>Hymenoptera</taxon>
        <taxon>Apocrita</taxon>
        <taxon>Aculeata</taxon>
        <taxon>Apoidea</taxon>
        <taxon>Anthophila</taxon>
        <taxon>Apidae</taxon>
        <taxon>Melipona</taxon>
    </lineage>
</organism>
<evidence type="ECO:0000313" key="3">
    <source>
        <dbReference type="Proteomes" id="UP001177670"/>
    </source>
</evidence>
<evidence type="ECO:0000313" key="2">
    <source>
        <dbReference type="EMBL" id="KAK1128470.1"/>
    </source>
</evidence>
<protein>
    <submittedName>
        <fullName evidence="2">Uncharacterized protein</fullName>
    </submittedName>
</protein>
<dbReference type="Proteomes" id="UP001177670">
    <property type="component" value="Unassembled WGS sequence"/>
</dbReference>
<gene>
    <name evidence="2" type="ORF">K0M31_002930</name>
</gene>
<sequence>MPKPKRLESKNMFLRNETRNLKLLSRSQLPQLSSCIRRTQDPRVRSPSNNRNIKYNGGVGMESDRSFDERRCEFISDRITKASRCTLHIKNNNRNNSCLTLEGISRIDYTARTLY</sequence>
<dbReference type="EMBL" id="JAHYIQ010000010">
    <property type="protein sequence ID" value="KAK1128470.1"/>
    <property type="molecule type" value="Genomic_DNA"/>
</dbReference>
<evidence type="ECO:0000256" key="1">
    <source>
        <dbReference type="SAM" id="MobiDB-lite"/>
    </source>
</evidence>